<feature type="compositionally biased region" description="Low complexity" evidence="1">
    <location>
        <begin position="261"/>
        <end position="278"/>
    </location>
</feature>
<evidence type="ECO:0000256" key="1">
    <source>
        <dbReference type="SAM" id="MobiDB-lite"/>
    </source>
</evidence>
<dbReference type="GO" id="GO:0035091">
    <property type="term" value="F:phosphatidylinositol binding"/>
    <property type="evidence" value="ECO:0007669"/>
    <property type="project" value="InterPro"/>
</dbReference>
<evidence type="ECO:0000313" key="3">
    <source>
        <dbReference type="Proteomes" id="UP000429607"/>
    </source>
</evidence>
<dbReference type="AlphaFoldDB" id="A0A6A3KUW5"/>
<dbReference type="CDD" id="cd06093">
    <property type="entry name" value="PX_domain"/>
    <property type="match status" value="1"/>
</dbReference>
<organism evidence="2 3">
    <name type="scientific">Phytophthora rubi</name>
    <dbReference type="NCBI Taxonomy" id="129364"/>
    <lineage>
        <taxon>Eukaryota</taxon>
        <taxon>Sar</taxon>
        <taxon>Stramenopiles</taxon>
        <taxon>Oomycota</taxon>
        <taxon>Peronosporomycetes</taxon>
        <taxon>Peronosporales</taxon>
        <taxon>Peronosporaceae</taxon>
        <taxon>Phytophthora</taxon>
    </lineage>
</organism>
<protein>
    <recommendedName>
        <fullName evidence="4">PX domain-containing protein</fullName>
    </recommendedName>
</protein>
<gene>
    <name evidence="2" type="ORF">PR001_g16514</name>
</gene>
<dbReference type="InterPro" id="IPR036871">
    <property type="entry name" value="PX_dom_sf"/>
</dbReference>
<comment type="caution">
    <text evidence="2">The sequence shown here is derived from an EMBL/GenBank/DDBJ whole genome shotgun (WGS) entry which is preliminary data.</text>
</comment>
<evidence type="ECO:0008006" key="4">
    <source>
        <dbReference type="Google" id="ProtNLM"/>
    </source>
</evidence>
<feature type="region of interest" description="Disordered" evidence="1">
    <location>
        <begin position="254"/>
        <end position="278"/>
    </location>
</feature>
<dbReference type="SUPFAM" id="SSF64268">
    <property type="entry name" value="PX domain"/>
    <property type="match status" value="1"/>
</dbReference>
<reference evidence="2 3" key="1">
    <citation type="submission" date="2018-09" db="EMBL/GenBank/DDBJ databases">
        <title>Genomic investigation of the strawberry pathogen Phytophthora fragariae indicates pathogenicity is determined by transcriptional variation in three key races.</title>
        <authorList>
            <person name="Adams T.M."/>
            <person name="Armitage A.D."/>
            <person name="Sobczyk M.K."/>
            <person name="Bates H.J."/>
            <person name="Dunwell J.M."/>
            <person name="Nellist C.F."/>
            <person name="Harrison R.J."/>
        </authorList>
    </citation>
    <scope>NUCLEOTIDE SEQUENCE [LARGE SCALE GENOMIC DNA]</scope>
    <source>
        <strain evidence="2 3">SCRP249</strain>
    </source>
</reference>
<evidence type="ECO:0000313" key="2">
    <source>
        <dbReference type="EMBL" id="KAE9009135.1"/>
    </source>
</evidence>
<sequence>MPARKMPALTVEDLAVDPTVDNRQLVERHVAESFANSRHRSFDDTLGRSQQKLRLRSSMPAAVLRVPTELGGSRYSSFGSIPGHEVIDTSVRFLGVTRVHDHCEFRLNVTTSRGNFVLQRRFSQFRDLRRQLLLDSKAASASSDKRHKGDCRNGACLQLAQQLAMLKFPRRKMKFKLHRDDDVKTARERQSQLQYFVEMVLAVYRTAPKRQVRCCVNSQCRVLQAIREFLDCTELGDDELPDWKSVSNGTTNCDDVPILDTPPSTTSPVSSPSNNAPSCFESPIPARSSAMCLEDLYTITEDTENLHI</sequence>
<accession>A0A6A3KUW5</accession>
<name>A0A6A3KUW5_9STRA</name>
<dbReference type="Gene3D" id="3.30.1520.10">
    <property type="entry name" value="Phox-like domain"/>
    <property type="match status" value="1"/>
</dbReference>
<proteinExistence type="predicted"/>
<dbReference type="Proteomes" id="UP000429607">
    <property type="component" value="Unassembled WGS sequence"/>
</dbReference>
<dbReference type="EMBL" id="QXFV01001309">
    <property type="protein sequence ID" value="KAE9009135.1"/>
    <property type="molecule type" value="Genomic_DNA"/>
</dbReference>